<accession>A0AAV5UUA6</accession>
<dbReference type="Proteomes" id="UP001432322">
    <property type="component" value="Unassembled WGS sequence"/>
</dbReference>
<protein>
    <submittedName>
        <fullName evidence="1">Uncharacterized protein</fullName>
    </submittedName>
</protein>
<name>A0AAV5UUA6_9BILA</name>
<comment type="caution">
    <text evidence="1">The sequence shown here is derived from an EMBL/GenBank/DDBJ whole genome shotgun (WGS) entry which is preliminary data.</text>
</comment>
<dbReference type="AlphaFoldDB" id="A0AAV5UUA6"/>
<dbReference type="EMBL" id="BTSY01000001">
    <property type="protein sequence ID" value="GMT09165.1"/>
    <property type="molecule type" value="Genomic_DNA"/>
</dbReference>
<keyword evidence="2" id="KW-1185">Reference proteome</keyword>
<evidence type="ECO:0000313" key="1">
    <source>
        <dbReference type="EMBL" id="GMT09165.1"/>
    </source>
</evidence>
<evidence type="ECO:0000313" key="2">
    <source>
        <dbReference type="Proteomes" id="UP001432322"/>
    </source>
</evidence>
<organism evidence="1 2">
    <name type="scientific">Pristionchus fissidentatus</name>
    <dbReference type="NCBI Taxonomy" id="1538716"/>
    <lineage>
        <taxon>Eukaryota</taxon>
        <taxon>Metazoa</taxon>
        <taxon>Ecdysozoa</taxon>
        <taxon>Nematoda</taxon>
        <taxon>Chromadorea</taxon>
        <taxon>Rhabditida</taxon>
        <taxon>Rhabditina</taxon>
        <taxon>Diplogasteromorpha</taxon>
        <taxon>Diplogasteroidea</taxon>
        <taxon>Neodiplogasteridae</taxon>
        <taxon>Pristionchus</taxon>
    </lineage>
</organism>
<feature type="non-terminal residue" evidence="1">
    <location>
        <position position="75"/>
    </location>
</feature>
<proteinExistence type="predicted"/>
<feature type="non-terminal residue" evidence="1">
    <location>
        <position position="1"/>
    </location>
</feature>
<sequence>LAFYNKLPINRIHLHLINDHSLNVGICLLGTLADDMASVIKPDEMELKLGNGYPRELLLRVAEVAHTIFLHELGS</sequence>
<gene>
    <name evidence="1" type="ORF">PFISCL1PPCAC_462</name>
</gene>
<reference evidence="1" key="1">
    <citation type="submission" date="2023-10" db="EMBL/GenBank/DDBJ databases">
        <title>Genome assembly of Pristionchus species.</title>
        <authorList>
            <person name="Yoshida K."/>
            <person name="Sommer R.J."/>
        </authorList>
    </citation>
    <scope>NUCLEOTIDE SEQUENCE</scope>
    <source>
        <strain evidence="1">RS5133</strain>
    </source>
</reference>